<dbReference type="RefSeq" id="WP_311611597.1">
    <property type="nucleotide sequence ID" value="NZ_JAVRFI010000009.1"/>
</dbReference>
<evidence type="ECO:0000256" key="1">
    <source>
        <dbReference type="SAM" id="Phobius"/>
    </source>
</evidence>
<proteinExistence type="predicted"/>
<keyword evidence="1" id="KW-0472">Membrane</keyword>
<sequence length="369" mass="39510">MPPPAQRATTRKDRRAAAIHAAAGVVLATAAAILLLLVAPAKHTEERDFLAAPICPAAAAATGAPAATADCLRPEPFTVVKVVRDEMKRTPSYELRVADRDGMSGLVPLKGQRPVVDVVKAGDQVTAWYWRGEIRAFGFRGKWQYTDAAPTDDFSLPAAIGLGLAPFSLAFLWSAYWLARRSDRSPRLVPWQTSIPFVAALGIATAGAPFGYFMSTTAEALRWTASIAMSIALVAAAAMVRCAFRDRRKDTDTVEIAPLVPTREEVFAGAISGDVPYSEKGYRTLVASPGRLVSSLDPAGRMLRKAVPGTLVVERVRPVHRTDPVLYMDGEALVAECRDGEKQVLITVGAEHMGWVLGALLPDGPAPVS</sequence>
<feature type="transmembrane region" description="Helical" evidence="1">
    <location>
        <begin position="21"/>
        <end position="41"/>
    </location>
</feature>
<evidence type="ECO:0000313" key="2">
    <source>
        <dbReference type="EMBL" id="MDT0450650.1"/>
    </source>
</evidence>
<feature type="transmembrane region" description="Helical" evidence="1">
    <location>
        <begin position="191"/>
        <end position="214"/>
    </location>
</feature>
<reference evidence="2" key="1">
    <citation type="submission" date="2024-05" db="EMBL/GenBank/DDBJ databases">
        <title>30 novel species of actinomycetes from the DSMZ collection.</title>
        <authorList>
            <person name="Nouioui I."/>
        </authorList>
    </citation>
    <scope>NUCLEOTIDE SEQUENCE</scope>
    <source>
        <strain evidence="2">DSM 40473</strain>
    </source>
</reference>
<name>A0ABU2SRK5_9ACTN</name>
<keyword evidence="1" id="KW-0812">Transmembrane</keyword>
<gene>
    <name evidence="2" type="ORF">RM609_16430</name>
</gene>
<protein>
    <submittedName>
        <fullName evidence="2">Uncharacterized protein</fullName>
    </submittedName>
</protein>
<keyword evidence="1" id="KW-1133">Transmembrane helix</keyword>
<feature type="transmembrane region" description="Helical" evidence="1">
    <location>
        <begin position="220"/>
        <end position="240"/>
    </location>
</feature>
<keyword evidence="3" id="KW-1185">Reference proteome</keyword>
<organism evidence="2 3">
    <name type="scientific">Streptomyces hesseae</name>
    <dbReference type="NCBI Taxonomy" id="3075519"/>
    <lineage>
        <taxon>Bacteria</taxon>
        <taxon>Bacillati</taxon>
        <taxon>Actinomycetota</taxon>
        <taxon>Actinomycetes</taxon>
        <taxon>Kitasatosporales</taxon>
        <taxon>Streptomycetaceae</taxon>
        <taxon>Streptomyces</taxon>
    </lineage>
</organism>
<accession>A0ABU2SRK5</accession>
<evidence type="ECO:0000313" key="3">
    <source>
        <dbReference type="Proteomes" id="UP001180531"/>
    </source>
</evidence>
<comment type="caution">
    <text evidence="2">The sequence shown here is derived from an EMBL/GenBank/DDBJ whole genome shotgun (WGS) entry which is preliminary data.</text>
</comment>
<dbReference type="EMBL" id="JAVRFI010000009">
    <property type="protein sequence ID" value="MDT0450650.1"/>
    <property type="molecule type" value="Genomic_DNA"/>
</dbReference>
<feature type="transmembrane region" description="Helical" evidence="1">
    <location>
        <begin position="158"/>
        <end position="179"/>
    </location>
</feature>
<dbReference type="Proteomes" id="UP001180531">
    <property type="component" value="Unassembled WGS sequence"/>
</dbReference>